<name>A6HE11_RAT</name>
<evidence type="ECO:0000313" key="2">
    <source>
        <dbReference type="Proteomes" id="UP000234681"/>
    </source>
</evidence>
<dbReference type="Proteomes" id="UP000234681">
    <property type="component" value="Chromosome 10"/>
</dbReference>
<protein>
    <submittedName>
        <fullName evidence="1">RCG33469</fullName>
    </submittedName>
</protein>
<evidence type="ECO:0000313" key="1">
    <source>
        <dbReference type="EMBL" id="EDM04266.1"/>
    </source>
</evidence>
<dbReference type="AlphaFoldDB" id="A6HE11"/>
<reference evidence="1 2" key="1">
    <citation type="submission" date="2005-07" db="EMBL/GenBank/DDBJ databases">
        <authorList>
            <person name="Mural R.J."/>
            <person name="Li P.W."/>
            <person name="Adams M.D."/>
            <person name="Amanatides P.G."/>
            <person name="Baden-Tillson H."/>
            <person name="Barnstead M."/>
            <person name="Chin S.H."/>
            <person name="Dew I."/>
            <person name="Evans C.A."/>
            <person name="Ferriera S."/>
            <person name="Flanigan M."/>
            <person name="Fosler C."/>
            <person name="Glodek A."/>
            <person name="Gu Z."/>
            <person name="Holt R.A."/>
            <person name="Jennings D."/>
            <person name="Kraft C.L."/>
            <person name="Lu F."/>
            <person name="Nguyen T."/>
            <person name="Nusskern D.R."/>
            <person name="Pfannkoch C.M."/>
            <person name="Sitter C."/>
            <person name="Sutton G.G."/>
            <person name="Venter J.C."/>
            <person name="Wang Z."/>
            <person name="Woodage T."/>
            <person name="Zheng X.H."/>
            <person name="Zhong F."/>
        </authorList>
    </citation>
    <scope>NUCLEOTIDE SEQUENCE [LARGE SCALE GENOMIC DNA]</scope>
    <source>
        <strain>BN</strain>
        <strain evidence="2">Sprague-Dawley</strain>
    </source>
</reference>
<gene>
    <name evidence="1" type="ORF">rCG_33469</name>
</gene>
<accession>A6HE11</accession>
<dbReference type="EMBL" id="CH473948">
    <property type="protein sequence ID" value="EDM04266.1"/>
    <property type="molecule type" value="Genomic_DNA"/>
</dbReference>
<organism evidence="1 2">
    <name type="scientific">Rattus norvegicus</name>
    <name type="common">Rat</name>
    <dbReference type="NCBI Taxonomy" id="10116"/>
    <lineage>
        <taxon>Eukaryota</taxon>
        <taxon>Metazoa</taxon>
        <taxon>Chordata</taxon>
        <taxon>Craniata</taxon>
        <taxon>Vertebrata</taxon>
        <taxon>Euteleostomi</taxon>
        <taxon>Mammalia</taxon>
        <taxon>Eutheria</taxon>
        <taxon>Euarchontoglires</taxon>
        <taxon>Glires</taxon>
        <taxon>Rodentia</taxon>
        <taxon>Myomorpha</taxon>
        <taxon>Muroidea</taxon>
        <taxon>Muridae</taxon>
        <taxon>Murinae</taxon>
        <taxon>Rattus</taxon>
    </lineage>
</organism>
<proteinExistence type="predicted"/>
<sequence length="101" mass="10902">MCIRESEHPFLLDRGQLWGGPQESHFIAMTLQQVAHCLCGQPGPKVECWGLGSGGRRWAAVAGGWKRTQAAGPALSPVFGREPAEATLSPAAGDIRGWWLH</sequence>